<evidence type="ECO:0000313" key="9">
    <source>
        <dbReference type="Proteomes" id="UP000002482"/>
    </source>
</evidence>
<dbReference type="Gene3D" id="3.40.50.1820">
    <property type="entry name" value="alpha/beta hydrolase"/>
    <property type="match status" value="1"/>
</dbReference>
<dbReference type="Pfam" id="PF00501">
    <property type="entry name" value="AMP-binding"/>
    <property type="match status" value="2"/>
</dbReference>
<dbReference type="NCBIfam" id="TIGR01720">
    <property type="entry name" value="NRPS-para261"/>
    <property type="match status" value="1"/>
</dbReference>
<dbReference type="FunFam" id="3.40.50.980:FF:000001">
    <property type="entry name" value="Non-ribosomal peptide synthetase"/>
    <property type="match status" value="1"/>
</dbReference>
<dbReference type="RefSeq" id="WP_013596026.1">
    <property type="nucleotide sequence ID" value="NC_015138.1"/>
</dbReference>
<dbReference type="PROSITE" id="PS00455">
    <property type="entry name" value="AMP_BINDING"/>
    <property type="match status" value="2"/>
</dbReference>
<name>F0QDI5_PARA1</name>
<dbReference type="Gene3D" id="3.30.300.30">
    <property type="match status" value="2"/>
</dbReference>
<dbReference type="GO" id="GO:0031177">
    <property type="term" value="F:phosphopantetheine binding"/>
    <property type="evidence" value="ECO:0007669"/>
    <property type="project" value="InterPro"/>
</dbReference>
<dbReference type="NCBIfam" id="TIGR01733">
    <property type="entry name" value="AA-adenyl-dom"/>
    <property type="match status" value="2"/>
</dbReference>
<dbReference type="GeneID" id="34235567"/>
<dbReference type="PANTHER" id="PTHR45527:SF1">
    <property type="entry name" value="FATTY ACID SYNTHASE"/>
    <property type="match status" value="1"/>
</dbReference>
<dbReference type="InterPro" id="IPR000873">
    <property type="entry name" value="AMP-dep_synth/lig_dom"/>
</dbReference>
<dbReference type="FunFam" id="3.30.300.30:FF:000010">
    <property type="entry name" value="Enterobactin synthetase component F"/>
    <property type="match status" value="2"/>
</dbReference>
<dbReference type="SUPFAM" id="SSF47336">
    <property type="entry name" value="ACP-like"/>
    <property type="match status" value="2"/>
</dbReference>
<dbReference type="CDD" id="cd19543">
    <property type="entry name" value="DCL_NRPS"/>
    <property type="match status" value="1"/>
</dbReference>
<protein>
    <submittedName>
        <fullName evidence="8">Amino acid adenylation domain protein</fullName>
        <ecNumber evidence="8">5.1.1.3</ecNumber>
    </submittedName>
</protein>
<sequence length="2678" mass="290283">MSDMDAFSPQVRMARRFMRLTDAQRRAAYAKMREEGLTMGQFPILPREAQDGEADAAQAPLSYAQMRQWFLWQMEPQGSAYHITGAFVLRGALDVPALEAAWRDVIARHAALRTVFRADAEGHPHQQVLPSVEFGVHRIDLSDLPEPERCARAEAAARACCETPFDLGEGPLLRVWLLRTGVEEHRLVVAMHHIVSDGWSLRVLVESFAGRYRARHAGEGADAASVPALQYTDYALWQRQWMEAGEKERQLAYWRARLGGEQPVLQLPAEHPRRADGRYRAAMHAWDLPADRVRALRSAAQARGITPFMALLAAFQAALYRWSGQQDVRVGVPVANRGRVETEGLVGLFVNTQVLRLQVDGRMPLSATLDAVRDASLEAQAHQDLPFDQLVEALQPGRSLAAPPLFQVMFNYQQHDHRALAGLPGLALERWDIPGQTAQFELILGAVEDGQGGLRLEFHYARELFEAGTVRRMAGHYEAVLAAVLQVLEGTGDPCVGDVPLLAGGEVRQLREWGDCPRAQPHAEPVHRLFERMARRQPDAVAVEAGDMAWSYRALDRRANHLAHHLTHHLAALGAGPERRIGVALSRSPELVAALLAVLKAGAAFVPLDPAYPAERLAHMARDSGMALLLTERALAGRIPLPPGVACIACDGEPGACDTGPDVTVVPHQLAYVIYTSGSTGLPKGVLVEHGPFAAHCVDTAACYEMGPGTRELHFLSFAFDGAHERLFTGLTCGAAVVLRDDTLWTAEETLEALRTRGITHAGFPPAYLGQLADWAGRAGGDAPALELISFGGEAMPREGFDAVRRHLRPRLLINGYGPTEAVVTPMLWKVDALACFPQAYAPIGQPMPGRTAHVLDADLQPVPRHVPGELYLGGSGLARGYGGRPGLTAERFVADPFGSGGRLYRTGDRVRWREDGQLEYLGRTDHQVKVRGFRIEPGEIEAALRAAPGVGETVVVARETAQGTRLVAYVAPVPASVPATRAALDEGALRAHLERSLPDYMVPSAIVVLDRLPTGPGGKVDRKALPEPPEASAAQAGGAPRGEAEQAVGRVWCEVLGRAGVGRDDNFFELGGDSILSLQIVARLRLAGWRATPRQLFERQTIAQLAAVIERLPSGEARPAGPARGEVPLLPFQRDFFAMPMPARHHWNQAVLLRSPAPLQAQALRGALRAVAERHDALRLRFTRQEGAPGAAGEAVWTQRYEDTATALSGWDDVLWMRAADGPAQLSALCEQAQCSLDLEHGPLLRAVAVALPGGDARLLLVMHHLIVDGVSWRILLDDLQQAYARCLAGAPAALPPASSGLGEWAAVLQRYGQDHADELAHWAALAGCPAELPCARPEGPRTAAQQQSVSIRLDRCATEAFLAQAPAAYRTQANDLLLTALARALCRWSGHDRVLVDIEGHGREDLDPAVDLSRTVGWFTSLYPVALDARGPLGDAVRRVKETLRAVPRHGVGHGALRHFGTPEQREALQALPRAQVVFNYLGQFDARPQDSAGGWTLAPEPAGPFVDAGAPLTHEFTVNGRVLAGELSMDVLFSGARHDAAAVRGWMADFERELRALIDHCAQVPQGATPSDFPLAGLDQAGLDALGLDWAQVEDLYPLSPLQAGLVFQTLLDPDAAAYRNQLRIDFRHLDADRLRAAWEAAFERHAVLRSGVLAEGARPLQWVARAGRLPWREIDARGDIDARGGIGARDARARLDTIAQEELAAGFPGMQPPLIRFALVRTGEHGHHFIWTMHHVLLDGWSTSQLMAEVLRHYAGEPDAAPAGRYGDYIRWLQLRDAEADRTWWTGALGGVEEPTLLARCLQRGAPAEPSERGEGTAGLEAGEVRKSFTQEETARLQAFARRERITLNTLVQAAWALVLQRHAGQETVVFGTTVAGRPAELPGAERAVGLFINTLPMACTPRSGAAVGDWLRELQAQGLRMREHEHTPLYDIQRWMGTDAAGLFDTLLVFENYPVDGALHALPAGLEAEVAAQREETHYPVTLLALLEPVLTLQLRHDPGRIGAAAAGMLADQLVRGLRTLAEDAGRALGSLDVLAPADARQAPAPVAVDGNDTIHLLFERQARLRPDAVALRFEDDALTYGELDRRANRLAHRLRAEGAGPEARVGVALGRGLDLVVALLAVLKSGAAYVPLDPDYPPERIAYMAADSGMACVVTQDGLWDASPLPAGLAVVDPQCDAGAWPDTPPAVAVHPDHLAYVIYTSGSTGRPKGAQLCHRQVVRLLRGTDGWFRFGPEDVWTLFHSCAFDFSVWELFGALCTGGQLVIVPYWVSRSPQDFLALLRTRRVTVLNQTPSAFGQLVGLPATYEPPPAGMPELSLRVVIFGGEALDPQRLRPWIAHFGDARPELVNMYGITETTVHVTWRRITRADLQPQRSPVGMAIPDLGLCVLDADLRPVPPGVPGELFVSGAGLARGYLRQPALTAQRFVAHPSPGMPGERLYRTGDRVRWGEDGELEYLGRVDHQVKVRGFRIELGEIETRLLAQPEVREAVVVAEQGPGGARLVAHVSAQPGLAIDVALLRERLGESLPDYMVPAAVLVSDGLPLTPNGKVDRRALPSAAQALPGAGAPGEPPREGVEAALAALWREVLQVDAINRHDHFFERGGHSLLAVQLVAAIQRSWGRTVALRTVFEVPVLADLAARLAADGLVPQAGGAAVADDPARRIDALLGELEL</sequence>
<reference evidence="8" key="1">
    <citation type="submission" date="2011-02" db="EMBL/GenBank/DDBJ databases">
        <title>Complete sequence of Acidovorax avenae subsp. avenae ATCC 19860.</title>
        <authorList>
            <consortium name="US DOE Joint Genome Institute"/>
            <person name="Lucas S."/>
            <person name="Copeland A."/>
            <person name="Lapidus A."/>
            <person name="Cheng J.-F."/>
            <person name="Goodwin L."/>
            <person name="Pitluck S."/>
            <person name="Chertkov O."/>
            <person name="Held B."/>
            <person name="Detter J.C."/>
            <person name="Han C."/>
            <person name="Tapia R."/>
            <person name="Land M."/>
            <person name="Hauser L."/>
            <person name="Kyrpides N."/>
            <person name="Ivanova N."/>
            <person name="Ovchinnikova G."/>
            <person name="Pagani I."/>
            <person name="Gordon S."/>
            <person name="Woyke T."/>
        </authorList>
    </citation>
    <scope>NUCLEOTIDE SEQUENCE</scope>
    <source>
        <strain evidence="8">ATCC 19860</strain>
    </source>
</reference>
<dbReference type="PROSITE" id="PS50075">
    <property type="entry name" value="CARRIER"/>
    <property type="match status" value="2"/>
</dbReference>
<dbReference type="KEGG" id="aaa:Acav_3647"/>
<dbReference type="SMART" id="SM00823">
    <property type="entry name" value="PKS_PP"/>
    <property type="match status" value="2"/>
</dbReference>
<dbReference type="InterPro" id="IPR045851">
    <property type="entry name" value="AMP-bd_C_sf"/>
</dbReference>
<dbReference type="FunFam" id="2.30.38.10:FF:000001">
    <property type="entry name" value="Non-ribosomal peptide synthetase PvdI"/>
    <property type="match status" value="1"/>
</dbReference>
<dbReference type="GO" id="GO:0009366">
    <property type="term" value="C:enterobactin synthetase complex"/>
    <property type="evidence" value="ECO:0007669"/>
    <property type="project" value="TreeGrafter"/>
</dbReference>
<dbReference type="GO" id="GO:0043041">
    <property type="term" value="P:amino acid activation for nonribosomal peptide biosynthetic process"/>
    <property type="evidence" value="ECO:0007669"/>
    <property type="project" value="TreeGrafter"/>
</dbReference>
<dbReference type="Gene3D" id="3.30.559.10">
    <property type="entry name" value="Chloramphenicol acetyltransferase-like domain"/>
    <property type="match status" value="3"/>
</dbReference>
<dbReference type="GO" id="GO:0047527">
    <property type="term" value="F:2,3-dihydroxybenzoate-serine ligase activity"/>
    <property type="evidence" value="ECO:0007669"/>
    <property type="project" value="TreeGrafter"/>
</dbReference>
<dbReference type="InterPro" id="IPR025110">
    <property type="entry name" value="AMP-bd_C"/>
</dbReference>
<dbReference type="SUPFAM" id="SSF52777">
    <property type="entry name" value="CoA-dependent acyltransferases"/>
    <property type="match status" value="6"/>
</dbReference>
<keyword evidence="9" id="KW-1185">Reference proteome</keyword>
<dbReference type="SUPFAM" id="SSF56801">
    <property type="entry name" value="Acetyl-CoA synthetase-like"/>
    <property type="match status" value="2"/>
</dbReference>
<dbReference type="Gene3D" id="1.10.1200.10">
    <property type="entry name" value="ACP-like"/>
    <property type="match status" value="1"/>
</dbReference>
<dbReference type="HOGENOM" id="CLU_000022_11_0_4"/>
<dbReference type="Pfam" id="PF00550">
    <property type="entry name" value="PP-binding"/>
    <property type="match status" value="2"/>
</dbReference>
<keyword evidence="3" id="KW-0596">Phosphopantetheine</keyword>
<dbReference type="FunFam" id="3.40.50.12780:FF:000012">
    <property type="entry name" value="Non-ribosomal peptide synthetase"/>
    <property type="match status" value="1"/>
</dbReference>
<dbReference type="EMBL" id="CP002521">
    <property type="protein sequence ID" value="ADX47545.1"/>
    <property type="molecule type" value="Genomic_DNA"/>
</dbReference>
<dbReference type="PANTHER" id="PTHR45527">
    <property type="entry name" value="NONRIBOSOMAL PEPTIDE SYNTHETASE"/>
    <property type="match status" value="1"/>
</dbReference>
<keyword evidence="4" id="KW-0597">Phosphoprotein</keyword>
<proteinExistence type="inferred from homology"/>
<dbReference type="InterPro" id="IPR009081">
    <property type="entry name" value="PP-bd_ACP"/>
</dbReference>
<comment type="cofactor">
    <cofactor evidence="1">
        <name>pantetheine 4'-phosphate</name>
        <dbReference type="ChEBI" id="CHEBI:47942"/>
    </cofactor>
</comment>
<dbReference type="GO" id="GO:0008881">
    <property type="term" value="F:glutamate racemase activity"/>
    <property type="evidence" value="ECO:0007669"/>
    <property type="project" value="UniProtKB-EC"/>
</dbReference>
<dbReference type="PROSITE" id="PS00012">
    <property type="entry name" value="PHOSPHOPANTETHEINE"/>
    <property type="match status" value="1"/>
</dbReference>
<dbReference type="FunFam" id="1.10.1200.10:FF:000005">
    <property type="entry name" value="Nonribosomal peptide synthetase 1"/>
    <property type="match status" value="2"/>
</dbReference>
<evidence type="ECO:0000256" key="4">
    <source>
        <dbReference type="ARBA" id="ARBA00022553"/>
    </source>
</evidence>
<dbReference type="Gene3D" id="3.40.50.980">
    <property type="match status" value="2"/>
</dbReference>
<evidence type="ECO:0000256" key="1">
    <source>
        <dbReference type="ARBA" id="ARBA00001957"/>
    </source>
</evidence>
<dbReference type="CDD" id="cd17649">
    <property type="entry name" value="A_NRPS_PvdJ-like"/>
    <property type="match status" value="1"/>
</dbReference>
<dbReference type="InterPro" id="IPR020845">
    <property type="entry name" value="AMP-binding_CS"/>
</dbReference>
<dbReference type="CDD" id="cd19531">
    <property type="entry name" value="LCL_NRPS-like"/>
    <property type="match status" value="1"/>
</dbReference>
<dbReference type="Gene3D" id="3.40.50.12780">
    <property type="entry name" value="N-terminal domain of ligase-like"/>
    <property type="match status" value="1"/>
</dbReference>
<dbReference type="InterPro" id="IPR010060">
    <property type="entry name" value="NRPS_synth"/>
</dbReference>
<dbReference type="InterPro" id="IPR029058">
    <property type="entry name" value="AB_hydrolase_fold"/>
</dbReference>
<dbReference type="Pfam" id="PF00668">
    <property type="entry name" value="Condensation"/>
    <property type="match status" value="3"/>
</dbReference>
<dbReference type="GO" id="GO:0009239">
    <property type="term" value="P:enterobactin biosynthetic process"/>
    <property type="evidence" value="ECO:0007669"/>
    <property type="project" value="TreeGrafter"/>
</dbReference>
<evidence type="ECO:0000256" key="6">
    <source>
        <dbReference type="SAM" id="MobiDB-lite"/>
    </source>
</evidence>
<evidence type="ECO:0000259" key="7">
    <source>
        <dbReference type="PROSITE" id="PS50075"/>
    </source>
</evidence>
<organism evidence="8 9">
    <name type="scientific">Paracidovorax avenae (strain ATCC 19860 / DSM 7227 / CCUG 15838 / JCM 20985 / LMG 2117 / NCPPB 1011)</name>
    <name type="common">Acidovorax avenae</name>
    <dbReference type="NCBI Taxonomy" id="643561"/>
    <lineage>
        <taxon>Bacteria</taxon>
        <taxon>Pseudomonadati</taxon>
        <taxon>Pseudomonadota</taxon>
        <taxon>Betaproteobacteria</taxon>
        <taxon>Burkholderiales</taxon>
        <taxon>Comamonadaceae</taxon>
        <taxon>Paracidovorax</taxon>
    </lineage>
</organism>
<evidence type="ECO:0000256" key="5">
    <source>
        <dbReference type="ARBA" id="ARBA00022737"/>
    </source>
</evidence>
<dbReference type="Gene3D" id="3.30.559.30">
    <property type="entry name" value="Nonribosomal peptide synthetase, condensation domain"/>
    <property type="match status" value="3"/>
</dbReference>
<dbReference type="InterPro" id="IPR036736">
    <property type="entry name" value="ACP-like_sf"/>
</dbReference>
<evidence type="ECO:0000313" key="8">
    <source>
        <dbReference type="EMBL" id="ADX47545.1"/>
    </source>
</evidence>
<dbReference type="Gene3D" id="2.30.38.10">
    <property type="entry name" value="Luciferase, Domain 3"/>
    <property type="match status" value="1"/>
</dbReference>
<feature type="region of interest" description="Disordered" evidence="6">
    <location>
        <begin position="1019"/>
        <end position="1043"/>
    </location>
</feature>
<dbReference type="InterPro" id="IPR006162">
    <property type="entry name" value="Ppantetheine_attach_site"/>
</dbReference>
<evidence type="ECO:0000256" key="2">
    <source>
        <dbReference type="ARBA" id="ARBA00006432"/>
    </source>
</evidence>
<dbReference type="FunFam" id="3.30.559.10:FF:000012">
    <property type="entry name" value="Non-ribosomal peptide synthetase"/>
    <property type="match status" value="1"/>
</dbReference>
<dbReference type="FunFam" id="3.40.50.980:FF:000002">
    <property type="entry name" value="Enterobactin synthetase component F"/>
    <property type="match status" value="1"/>
</dbReference>
<dbReference type="InterPro" id="IPR042099">
    <property type="entry name" value="ANL_N_sf"/>
</dbReference>
<dbReference type="CDD" id="cd19534">
    <property type="entry name" value="E_NRPS"/>
    <property type="match status" value="1"/>
</dbReference>
<dbReference type="Proteomes" id="UP000002482">
    <property type="component" value="Chromosome"/>
</dbReference>
<keyword evidence="8" id="KW-0413">Isomerase</keyword>
<dbReference type="InterPro" id="IPR023213">
    <property type="entry name" value="CAT-like_dom_sf"/>
</dbReference>
<dbReference type="EC" id="5.1.1.3" evidence="8"/>
<keyword evidence="5" id="KW-0677">Repeat</keyword>
<dbReference type="Pfam" id="PF13193">
    <property type="entry name" value="AMP-binding_C"/>
    <property type="match status" value="2"/>
</dbReference>
<dbReference type="InterPro" id="IPR001242">
    <property type="entry name" value="Condensation_dom"/>
</dbReference>
<accession>F0QDI5</accession>
<comment type="similarity">
    <text evidence="2">Belongs to the ATP-dependent AMP-binding enzyme family.</text>
</comment>
<evidence type="ECO:0000256" key="3">
    <source>
        <dbReference type="ARBA" id="ARBA00022450"/>
    </source>
</evidence>
<dbReference type="InterPro" id="IPR020806">
    <property type="entry name" value="PKS_PP-bd"/>
</dbReference>
<gene>
    <name evidence="8" type="ordered locus">Acav_3647</name>
</gene>
<feature type="domain" description="Carrier" evidence="7">
    <location>
        <begin position="2576"/>
        <end position="2651"/>
    </location>
</feature>
<dbReference type="InterPro" id="IPR010071">
    <property type="entry name" value="AA_adenyl_dom"/>
</dbReference>
<dbReference type="GO" id="GO:0005829">
    <property type="term" value="C:cytosol"/>
    <property type="evidence" value="ECO:0007669"/>
    <property type="project" value="TreeGrafter"/>
</dbReference>
<dbReference type="CDD" id="cd17643">
    <property type="entry name" value="A_NRPS_Cytc1-like"/>
    <property type="match status" value="1"/>
</dbReference>
<feature type="domain" description="Carrier" evidence="7">
    <location>
        <begin position="1040"/>
        <end position="1114"/>
    </location>
</feature>